<organism evidence="3 4">
    <name type="scientific">Prauserella marina</name>
    <dbReference type="NCBI Taxonomy" id="530584"/>
    <lineage>
        <taxon>Bacteria</taxon>
        <taxon>Bacillati</taxon>
        <taxon>Actinomycetota</taxon>
        <taxon>Actinomycetes</taxon>
        <taxon>Pseudonocardiales</taxon>
        <taxon>Pseudonocardiaceae</taxon>
        <taxon>Prauserella</taxon>
    </lineage>
</organism>
<evidence type="ECO:0000313" key="3">
    <source>
        <dbReference type="EMBL" id="SDC73279.1"/>
    </source>
</evidence>
<feature type="region of interest" description="Disordered" evidence="1">
    <location>
        <begin position="81"/>
        <end position="157"/>
    </location>
</feature>
<dbReference type="OrthoDB" id="3700401at2"/>
<name>A0A222VJQ7_9PSEU</name>
<accession>A0A222VJQ7</accession>
<keyword evidence="4" id="KW-1185">Reference proteome</keyword>
<feature type="compositionally biased region" description="Acidic residues" evidence="1">
    <location>
        <begin position="228"/>
        <end position="240"/>
    </location>
</feature>
<keyword evidence="2" id="KW-0812">Transmembrane</keyword>
<gene>
    <name evidence="3" type="ORF">SAMN05421630_103402</name>
</gene>
<dbReference type="AlphaFoldDB" id="A0A222VJQ7"/>
<dbReference type="EMBL" id="FMZE01000003">
    <property type="protein sequence ID" value="SDC73279.1"/>
    <property type="molecule type" value="Genomic_DNA"/>
</dbReference>
<keyword evidence="2" id="KW-0472">Membrane</keyword>
<dbReference type="KEGG" id="pmad:BAY61_02235"/>
<feature type="compositionally biased region" description="Low complexity" evidence="1">
    <location>
        <begin position="87"/>
        <end position="96"/>
    </location>
</feature>
<evidence type="ECO:0000256" key="1">
    <source>
        <dbReference type="SAM" id="MobiDB-lite"/>
    </source>
</evidence>
<keyword evidence="2" id="KW-1133">Transmembrane helix</keyword>
<feature type="compositionally biased region" description="Basic and acidic residues" evidence="1">
    <location>
        <begin position="266"/>
        <end position="276"/>
    </location>
</feature>
<evidence type="ECO:0000256" key="2">
    <source>
        <dbReference type="SAM" id="Phobius"/>
    </source>
</evidence>
<reference evidence="3 4" key="1">
    <citation type="submission" date="2016-10" db="EMBL/GenBank/DDBJ databases">
        <authorList>
            <person name="de Groot N.N."/>
        </authorList>
    </citation>
    <scope>NUCLEOTIDE SEQUENCE [LARGE SCALE GENOMIC DNA]</scope>
    <source>
        <strain evidence="3 4">CGMCC 4.5506</strain>
    </source>
</reference>
<evidence type="ECO:0000313" key="4">
    <source>
        <dbReference type="Proteomes" id="UP000199494"/>
    </source>
</evidence>
<feature type="region of interest" description="Disordered" evidence="1">
    <location>
        <begin position="169"/>
        <end position="396"/>
    </location>
</feature>
<dbReference type="STRING" id="530584.SAMN05421630_103402"/>
<sequence length="440" mass="48129">MSIFGQVWVFSAIAFVLGAFLSWLFLVRPAQRRIRELERRLAASERSVPVEPGHGTRVFDRAGSADAEPVAPVVAAPSTRHFEPVEPEQAAAEQTQHIPPVTNWPERDSMQDAGGRHATPRVEESDWQDVAAVLDADDSMRGGPGAHAGLDADDEQETRAFSYYDEPRAYPADEPKIDQQLPDPEPVEPRHTEPEQAEYPEPAEHTEPEPVEQEQQPDPVTERLAFEPEPEPEPVAEPEPEQPPRKAPSLFEPVPFDFDDEDDEDYSRPESPRSEPETSPPAYAFGAQGAAPEPESPVEQTQVLPKRQPRSSPPGGFDPPKPIQPSMRPVARREPDQEGPTHSGSLFEPTVAPTGTGGPTAPPARDVDSSEGRLPPGPFGPGSAMPKPGGGRPSDDFAVKASVTALRYCTEESAQFPRMVAEVWFRTPSDAERVGFRPLS</sequence>
<dbReference type="Proteomes" id="UP000199494">
    <property type="component" value="Unassembled WGS sequence"/>
</dbReference>
<protein>
    <submittedName>
        <fullName evidence="3">Uncharacterized protein</fullName>
    </submittedName>
</protein>
<proteinExistence type="predicted"/>
<feature type="transmembrane region" description="Helical" evidence="2">
    <location>
        <begin position="6"/>
        <end position="27"/>
    </location>
</feature>